<evidence type="ECO:0000256" key="2">
    <source>
        <dbReference type="ARBA" id="ARBA00022475"/>
    </source>
</evidence>
<dbReference type="GO" id="GO:0005886">
    <property type="term" value="C:plasma membrane"/>
    <property type="evidence" value="ECO:0007669"/>
    <property type="project" value="UniProtKB-SubCell"/>
</dbReference>
<reference evidence="12 13" key="1">
    <citation type="submission" date="2018-07" db="EMBL/GenBank/DDBJ databases">
        <title>Dyella tabacisoli L4-6T, whole genome shotgun sequence.</title>
        <authorList>
            <person name="Zhou X.-K."/>
            <person name="Li W.-J."/>
            <person name="Duan Y.-Q."/>
        </authorList>
    </citation>
    <scope>NUCLEOTIDE SEQUENCE [LARGE SCALE GENOMIC DNA]</scope>
    <source>
        <strain evidence="12 13">L4-6</strain>
    </source>
</reference>
<keyword evidence="3 10" id="KW-0812">Transmembrane</keyword>
<dbReference type="SUPFAM" id="SSF48452">
    <property type="entry name" value="TPR-like"/>
    <property type="match status" value="1"/>
</dbReference>
<dbReference type="Pfam" id="PF09976">
    <property type="entry name" value="TPR_21"/>
    <property type="match status" value="1"/>
</dbReference>
<comment type="subcellular location">
    <subcellularLocation>
        <location evidence="1">Cell membrane</location>
        <topology evidence="1">Single-pass type II membrane protein</topology>
    </subcellularLocation>
</comment>
<dbReference type="InterPro" id="IPR018704">
    <property type="entry name" value="SecYEG/CpoB_TPR"/>
</dbReference>
<evidence type="ECO:0000313" key="12">
    <source>
        <dbReference type="EMBL" id="RDD81276.1"/>
    </source>
</evidence>
<dbReference type="AlphaFoldDB" id="A0A369UL30"/>
<accession>A0A369UL30</accession>
<proteinExistence type="inferred from homology"/>
<gene>
    <name evidence="12" type="ORF">DVJ77_13255</name>
</gene>
<evidence type="ECO:0000256" key="5">
    <source>
        <dbReference type="ARBA" id="ARBA00023136"/>
    </source>
</evidence>
<evidence type="ECO:0000256" key="8">
    <source>
        <dbReference type="ARBA" id="ARBA00024235"/>
    </source>
</evidence>
<comment type="caution">
    <text evidence="12">The sequence shown here is derived from an EMBL/GenBank/DDBJ whole genome shotgun (WGS) entry which is preliminary data.</text>
</comment>
<evidence type="ECO:0000256" key="4">
    <source>
        <dbReference type="ARBA" id="ARBA00022989"/>
    </source>
</evidence>
<dbReference type="PIRSF" id="PIRSF006170">
    <property type="entry name" value="YfgM"/>
    <property type="match status" value="1"/>
</dbReference>
<evidence type="ECO:0000256" key="3">
    <source>
        <dbReference type="ARBA" id="ARBA00022692"/>
    </source>
</evidence>
<feature type="domain" description="Ancillary SecYEG translocon subunit/Cell division coordinator CpoB TPR" evidence="11">
    <location>
        <begin position="17"/>
        <end position="209"/>
    </location>
</feature>
<evidence type="ECO:0000256" key="7">
    <source>
        <dbReference type="ARBA" id="ARBA00024197"/>
    </source>
</evidence>
<feature type="region of interest" description="Disordered" evidence="9">
    <location>
        <begin position="189"/>
        <end position="216"/>
    </location>
</feature>
<name>A0A369UL30_9GAMM</name>
<dbReference type="Gene3D" id="1.25.40.10">
    <property type="entry name" value="Tetratricopeptide repeat domain"/>
    <property type="match status" value="1"/>
</dbReference>
<evidence type="ECO:0000259" key="11">
    <source>
        <dbReference type="Pfam" id="PF09976"/>
    </source>
</evidence>
<feature type="transmembrane region" description="Helical" evidence="10">
    <location>
        <begin position="23"/>
        <end position="40"/>
    </location>
</feature>
<keyword evidence="2" id="KW-1003">Cell membrane</keyword>
<dbReference type="InterPro" id="IPR011990">
    <property type="entry name" value="TPR-like_helical_dom_sf"/>
</dbReference>
<evidence type="ECO:0000256" key="10">
    <source>
        <dbReference type="SAM" id="Phobius"/>
    </source>
</evidence>
<dbReference type="PANTHER" id="PTHR38035">
    <property type="entry name" value="UPF0070 PROTEIN YFGM"/>
    <property type="match status" value="1"/>
</dbReference>
<evidence type="ECO:0000313" key="13">
    <source>
        <dbReference type="Proteomes" id="UP000253782"/>
    </source>
</evidence>
<evidence type="ECO:0000256" key="9">
    <source>
        <dbReference type="SAM" id="MobiDB-lite"/>
    </source>
</evidence>
<dbReference type="RefSeq" id="WP_114845989.1">
    <property type="nucleotide sequence ID" value="NZ_JBHSPE010000020.1"/>
</dbReference>
<keyword evidence="6" id="KW-0143">Chaperone</keyword>
<dbReference type="InterPro" id="IPR026039">
    <property type="entry name" value="YfgM"/>
</dbReference>
<dbReference type="EMBL" id="QQAH01000011">
    <property type="protein sequence ID" value="RDD81276.1"/>
    <property type="molecule type" value="Genomic_DNA"/>
</dbReference>
<organism evidence="12 13">
    <name type="scientific">Dyella tabacisoli</name>
    <dbReference type="NCBI Taxonomy" id="2282381"/>
    <lineage>
        <taxon>Bacteria</taxon>
        <taxon>Pseudomonadati</taxon>
        <taxon>Pseudomonadota</taxon>
        <taxon>Gammaproteobacteria</taxon>
        <taxon>Lysobacterales</taxon>
        <taxon>Rhodanobacteraceae</taxon>
        <taxon>Dyella</taxon>
    </lineage>
</organism>
<dbReference type="Proteomes" id="UP000253782">
    <property type="component" value="Unassembled WGS sequence"/>
</dbReference>
<keyword evidence="13" id="KW-1185">Reference proteome</keyword>
<evidence type="ECO:0000256" key="6">
    <source>
        <dbReference type="ARBA" id="ARBA00023186"/>
    </source>
</evidence>
<sequence>MSFEAYDDYEQSERVQKWLRQNGLSIVVGIALGLVAIFGWQQWRNHKSGHQAEAAQIYQQIQNALLTNKADTADALIEQMYKDYADTTYAVFAASGRAQRQAQAKQWDKALASLGWAESHATDPQLKSLTQLRMAQVALAQGKPADALATLDRMPAKSYEVLSQELRGDVLVKLGRADDARQAYQAAKSAMGEDAPQNGALQTKIDDLATAGKQGA</sequence>
<keyword evidence="4 10" id="KW-1133">Transmembrane helix</keyword>
<dbReference type="OrthoDB" id="9789675at2"/>
<protein>
    <recommendedName>
        <fullName evidence="8">Ancillary SecYEG translocon subunit</fullName>
    </recommendedName>
</protein>
<dbReference type="PANTHER" id="PTHR38035:SF1">
    <property type="entry name" value="ANCILLARY SECYEG TRANSLOCON SUBUNIT"/>
    <property type="match status" value="1"/>
</dbReference>
<comment type="similarity">
    <text evidence="7">Belongs to the YfgM family.</text>
</comment>
<evidence type="ECO:0000256" key="1">
    <source>
        <dbReference type="ARBA" id="ARBA00004401"/>
    </source>
</evidence>
<dbReference type="GO" id="GO:0044877">
    <property type="term" value="F:protein-containing complex binding"/>
    <property type="evidence" value="ECO:0007669"/>
    <property type="project" value="InterPro"/>
</dbReference>
<keyword evidence="5 10" id="KW-0472">Membrane</keyword>